<dbReference type="Gene3D" id="1.50.10.20">
    <property type="match status" value="1"/>
</dbReference>
<keyword evidence="7" id="KW-0677">Repeat</keyword>
<evidence type="ECO:0000256" key="1">
    <source>
        <dbReference type="ARBA" id="ARBA00010497"/>
    </source>
</evidence>
<evidence type="ECO:0000256" key="2">
    <source>
        <dbReference type="ARBA" id="ARBA00011355"/>
    </source>
</evidence>
<proteinExistence type="inferred from homology"/>
<dbReference type="Proteomes" id="UP000094236">
    <property type="component" value="Unassembled WGS sequence"/>
</dbReference>
<keyword evidence="8 11" id="KW-0862">Zinc</keyword>
<keyword evidence="6 11" id="KW-0479">Metal-binding</keyword>
<dbReference type="GO" id="GO:0004663">
    <property type="term" value="F:Rab geranylgeranyltransferase activity"/>
    <property type="evidence" value="ECO:0007669"/>
    <property type="project" value="UniProtKB-UniRule"/>
</dbReference>
<dbReference type="InterPro" id="IPR026873">
    <property type="entry name" value="Ptb1"/>
</dbReference>
<dbReference type="PANTHER" id="PTHR11774:SF11">
    <property type="entry name" value="GERANYLGERANYL TRANSFERASE TYPE-2 SUBUNIT BETA"/>
    <property type="match status" value="1"/>
</dbReference>
<evidence type="ECO:0000256" key="3">
    <source>
        <dbReference type="ARBA" id="ARBA00012656"/>
    </source>
</evidence>
<dbReference type="CDD" id="cd02894">
    <property type="entry name" value="GGTase-II"/>
    <property type="match status" value="1"/>
</dbReference>
<dbReference type="InterPro" id="IPR008930">
    <property type="entry name" value="Terpenoid_cyclase/PrenylTrfase"/>
</dbReference>
<dbReference type="GO" id="GO:0046872">
    <property type="term" value="F:metal ion binding"/>
    <property type="evidence" value="ECO:0007669"/>
    <property type="project" value="UniProtKB-KW"/>
</dbReference>
<accession>A0A1E4TQL1</accession>
<evidence type="ECO:0000256" key="7">
    <source>
        <dbReference type="ARBA" id="ARBA00022737"/>
    </source>
</evidence>
<keyword evidence="14" id="KW-1185">Reference proteome</keyword>
<dbReference type="GO" id="GO:0005968">
    <property type="term" value="C:Rab-protein geranylgeranyltransferase complex"/>
    <property type="evidence" value="ECO:0007669"/>
    <property type="project" value="UniProtKB-UniRule"/>
</dbReference>
<evidence type="ECO:0000256" key="5">
    <source>
        <dbReference type="ARBA" id="ARBA00022679"/>
    </source>
</evidence>
<evidence type="ECO:0000259" key="12">
    <source>
        <dbReference type="Pfam" id="PF00432"/>
    </source>
</evidence>
<dbReference type="SUPFAM" id="SSF48239">
    <property type="entry name" value="Terpenoid cyclases/Protein prenyltransferases"/>
    <property type="match status" value="1"/>
</dbReference>
<gene>
    <name evidence="13" type="ORF">PACTADRAFT_50946</name>
</gene>
<dbReference type="GO" id="GO:0006612">
    <property type="term" value="P:protein targeting to membrane"/>
    <property type="evidence" value="ECO:0007669"/>
    <property type="project" value="EnsemblFungi"/>
</dbReference>
<dbReference type="InterPro" id="IPR001330">
    <property type="entry name" value="Prenyltrans"/>
</dbReference>
<organism evidence="13 14">
    <name type="scientific">Pachysolen tannophilus NRRL Y-2460</name>
    <dbReference type="NCBI Taxonomy" id="669874"/>
    <lineage>
        <taxon>Eukaryota</taxon>
        <taxon>Fungi</taxon>
        <taxon>Dikarya</taxon>
        <taxon>Ascomycota</taxon>
        <taxon>Saccharomycotina</taxon>
        <taxon>Pichiomycetes</taxon>
        <taxon>Pachysolenaceae</taxon>
        <taxon>Pachysolen</taxon>
    </lineage>
</organism>
<dbReference type="FunFam" id="1.50.10.20:FF:000012">
    <property type="entry name" value="Geranylgeranyl transferase type-2 subunit beta"/>
    <property type="match status" value="1"/>
</dbReference>
<sequence length="320" mass="36039">MAAEEELKLAKEKHVGYVVELDNKRDQYEYWLTEHLRLNGTYWGLMSVVLLKTPDALDKEGIIRFVMECKHNDGGFGPFPRHDAHLHSTLSAIQILKILNSLDLLTTDEINKTVNFITSLQLPDGSFHGDRFGEVDTRFVYTAINCLKLLDKLSIKVIDKAVEFISKCQNFDGGFGNCPGGESHAAMIFVCVATLAICNRLDIIDKPTLVQWLSERQVTNGGLNGRPEKLPDVCYSWWVLSSLSILNEAQLIDFEKLKNFIYKAQDTINGGIADREGNEVDVFHTYFGLAGLSLMGFDNLLPIDPIYALPTHLTTQYHQN</sequence>
<comment type="similarity">
    <text evidence="1 11">Belongs to the protein prenyltransferase subunit beta family.</text>
</comment>
<name>A0A1E4TQL1_PACTA</name>
<reference evidence="14" key="1">
    <citation type="submission" date="2016-05" db="EMBL/GenBank/DDBJ databases">
        <title>Comparative genomics of biotechnologically important yeasts.</title>
        <authorList>
            <consortium name="DOE Joint Genome Institute"/>
            <person name="Riley R."/>
            <person name="Haridas S."/>
            <person name="Wolfe K.H."/>
            <person name="Lopes M.R."/>
            <person name="Hittinger C.T."/>
            <person name="Goker M."/>
            <person name="Salamov A."/>
            <person name="Wisecaver J."/>
            <person name="Long T.M."/>
            <person name="Aerts A.L."/>
            <person name="Barry K."/>
            <person name="Choi C."/>
            <person name="Clum A."/>
            <person name="Coughlan A.Y."/>
            <person name="Deshpande S."/>
            <person name="Douglass A.P."/>
            <person name="Hanson S.J."/>
            <person name="Klenk H.-P."/>
            <person name="Labutti K."/>
            <person name="Lapidus A."/>
            <person name="Lindquist E."/>
            <person name="Lipzen A."/>
            <person name="Meier-Kolthoff J.P."/>
            <person name="Ohm R.A."/>
            <person name="Otillar R.P."/>
            <person name="Pangilinan J."/>
            <person name="Peng Y."/>
            <person name="Rokas A."/>
            <person name="Rosa C.A."/>
            <person name="Scheuner C."/>
            <person name="Sibirny A.A."/>
            <person name="Slot J.C."/>
            <person name="Stielow J.B."/>
            <person name="Sun H."/>
            <person name="Kurtzman C.P."/>
            <person name="Blackwell M."/>
            <person name="Grigoriev I.V."/>
            <person name="Jeffries T.W."/>
        </authorList>
    </citation>
    <scope>NUCLEOTIDE SEQUENCE [LARGE SCALE GENOMIC DNA]</scope>
    <source>
        <strain evidence="14">NRRL Y-2460</strain>
    </source>
</reference>
<dbReference type="EC" id="2.5.1.60" evidence="3 11"/>
<dbReference type="GO" id="GO:0170069">
    <property type="term" value="C:geranylgeranyltransferase-III complex"/>
    <property type="evidence" value="ECO:0007669"/>
    <property type="project" value="EnsemblFungi"/>
</dbReference>
<evidence type="ECO:0000256" key="8">
    <source>
        <dbReference type="ARBA" id="ARBA00022833"/>
    </source>
</evidence>
<dbReference type="GO" id="GO:0006888">
    <property type="term" value="P:endoplasmic reticulum to Golgi vesicle-mediated transport"/>
    <property type="evidence" value="ECO:0007669"/>
    <property type="project" value="EnsemblFungi"/>
</dbReference>
<dbReference type="STRING" id="669874.A0A1E4TQL1"/>
<comment type="subunit">
    <text evidence="2">Heterodimer of an alpha and a beta subunit.</text>
</comment>
<evidence type="ECO:0000256" key="10">
    <source>
        <dbReference type="ARBA" id="ARBA00069127"/>
    </source>
</evidence>
<comment type="catalytic activity">
    <reaction evidence="9 11">
        <text>geranylgeranyl diphosphate + L-cysteinyl-[protein] = S-geranylgeranyl-L-cysteinyl-[protein] + diphosphate</text>
        <dbReference type="Rhea" id="RHEA:21240"/>
        <dbReference type="Rhea" id="RHEA-COMP:10131"/>
        <dbReference type="Rhea" id="RHEA-COMP:11537"/>
        <dbReference type="ChEBI" id="CHEBI:29950"/>
        <dbReference type="ChEBI" id="CHEBI:33019"/>
        <dbReference type="ChEBI" id="CHEBI:57533"/>
        <dbReference type="ChEBI" id="CHEBI:86021"/>
        <dbReference type="EC" id="2.5.1.60"/>
    </reaction>
</comment>
<dbReference type="PANTHER" id="PTHR11774">
    <property type="entry name" value="GERANYLGERANYL TRANSFERASE TYPE BETA SUBUNIT"/>
    <property type="match status" value="1"/>
</dbReference>
<feature type="domain" description="Prenyltransferase alpha-alpha toroid" evidence="12">
    <location>
        <begin position="9"/>
        <end position="308"/>
    </location>
</feature>
<keyword evidence="5 11" id="KW-0808">Transferase</keyword>
<evidence type="ECO:0000256" key="11">
    <source>
        <dbReference type="RuleBase" id="RU365076"/>
    </source>
</evidence>
<evidence type="ECO:0000313" key="13">
    <source>
        <dbReference type="EMBL" id="ODV94055.1"/>
    </source>
</evidence>
<evidence type="ECO:0000313" key="14">
    <source>
        <dbReference type="Proteomes" id="UP000094236"/>
    </source>
</evidence>
<keyword evidence="4 11" id="KW-0637">Prenyltransferase</keyword>
<dbReference type="InterPro" id="IPR045089">
    <property type="entry name" value="PGGT1B-like"/>
</dbReference>
<evidence type="ECO:0000256" key="9">
    <source>
        <dbReference type="ARBA" id="ARBA00047658"/>
    </source>
</evidence>
<protein>
    <recommendedName>
        <fullName evidence="10 11">Geranylgeranyl transferase type-2 subunit beta</fullName>
        <ecNumber evidence="3 11">2.5.1.60</ecNumber>
    </recommendedName>
</protein>
<dbReference type="GO" id="GO:0072657">
    <property type="term" value="P:protein localization to membrane"/>
    <property type="evidence" value="ECO:0007669"/>
    <property type="project" value="UniProtKB-ARBA"/>
</dbReference>
<dbReference type="EMBL" id="KV454016">
    <property type="protein sequence ID" value="ODV94055.1"/>
    <property type="molecule type" value="Genomic_DNA"/>
</dbReference>
<evidence type="ECO:0000256" key="6">
    <source>
        <dbReference type="ARBA" id="ARBA00022723"/>
    </source>
</evidence>
<dbReference type="AlphaFoldDB" id="A0A1E4TQL1"/>
<evidence type="ECO:0000256" key="4">
    <source>
        <dbReference type="ARBA" id="ARBA00022602"/>
    </source>
</evidence>
<comment type="cofactor">
    <cofactor evidence="11">
        <name>Zn(2+)</name>
        <dbReference type="ChEBI" id="CHEBI:29105"/>
    </cofactor>
    <text evidence="11">Binds 1 zinc ion per subunit.</text>
</comment>
<dbReference type="Pfam" id="PF00432">
    <property type="entry name" value="Prenyltrans"/>
    <property type="match status" value="1"/>
</dbReference>
<dbReference type="OrthoDB" id="5428259at2759"/>
<comment type="function">
    <text evidence="11">Catalyzes the transfer of a geranylgeranyl moiety from geranylgeranyl diphosphate to both cysteines of proteins with the C-terminal sequence -XXCC, -XCXC and -CCXX.</text>
</comment>